<dbReference type="EMBL" id="UINC01050707">
    <property type="protein sequence ID" value="SVB63987.1"/>
    <property type="molecule type" value="Genomic_DNA"/>
</dbReference>
<name>A0A382FPF5_9ZZZZ</name>
<organism evidence="1">
    <name type="scientific">marine metagenome</name>
    <dbReference type="NCBI Taxonomy" id="408172"/>
    <lineage>
        <taxon>unclassified sequences</taxon>
        <taxon>metagenomes</taxon>
        <taxon>ecological metagenomes</taxon>
    </lineage>
</organism>
<dbReference type="AlphaFoldDB" id="A0A382FPF5"/>
<gene>
    <name evidence="1" type="ORF">METZ01_LOCUS216841</name>
</gene>
<protein>
    <submittedName>
        <fullName evidence="1">Uncharacterized protein</fullName>
    </submittedName>
</protein>
<feature type="non-terminal residue" evidence="1">
    <location>
        <position position="275"/>
    </location>
</feature>
<evidence type="ECO:0000313" key="1">
    <source>
        <dbReference type="EMBL" id="SVB63987.1"/>
    </source>
</evidence>
<accession>A0A382FPF5</accession>
<reference evidence="1" key="1">
    <citation type="submission" date="2018-05" db="EMBL/GenBank/DDBJ databases">
        <authorList>
            <person name="Lanie J.A."/>
            <person name="Ng W.-L."/>
            <person name="Kazmierczak K.M."/>
            <person name="Andrzejewski T.M."/>
            <person name="Davidsen T.M."/>
            <person name="Wayne K.J."/>
            <person name="Tettelin H."/>
            <person name="Glass J.I."/>
            <person name="Rusch D."/>
            <person name="Podicherti R."/>
            <person name="Tsui H.-C.T."/>
            <person name="Winkler M.E."/>
        </authorList>
    </citation>
    <scope>NUCLEOTIDE SEQUENCE</scope>
</reference>
<proteinExistence type="predicted"/>
<sequence>MERDLLVSQLRGNILGPRGGNVETIDRSKGGPDYIVGFLDPLGSTQRETGDEFISEHAGHRSDPTDPGDHVVIDTNFEGKPPSSMGVSFIVSGVSPEVEICATWARYKSCGEEGFQREPRSVILERQEVGGSRNSQLHLEDGLELLLRSSPLPGDSDCSRVSLFLVNRSQAGRSKTELRVHQPQIRVNLHHPCELLPMNKDPGAHGDEDAESLDFLYRHRAGLARGHLVSAVWAKIDPEGFLSEDGGCAFTWTDGLSLDDEQRDRFTCPDVRTEY</sequence>